<evidence type="ECO:0000256" key="4">
    <source>
        <dbReference type="ARBA" id="ARBA00022692"/>
    </source>
</evidence>
<sequence>MYYFLGYRLITQPMNALRKQTIADHTFLLALDGDVDFKPAALQLLVDRMKKSDKVAAACGRIHPKGSGEDRWLCTLLLQQGYRVEYCAASDAVTFAPEGFNEFFNQRRRWSPSTMANIMDLLQDWRHVIRVNENISGLYIFYQLMLFVSAMLTPGTIFLLIVGAVSTAFPSISLIESLFMNLIPILCFVGACFLIKSEMQLMFAAVMSCIYTMVMMLVLVGLALQMTNEGVCSPTTIFFIFMVSIFLVAGILHPQEFFNLLHGPLYFLTVPSTNMLMMLYAVCNLNIVSWGTRETKQADGSDTKNDNTEGSSTQQKSKASGWIDQKWFSFLNRKPGSETSDYTFSFGNLFKCMCCPKPTERTDHVKMDAIIDKLERLERSIHALDSEGTECVSIGEEVSTPDGDPFSKNSKPGQNAKSTKTEEVEVNIFKKETESDSTGKVEFTNLEAKTNGQYNRE</sequence>
<dbReference type="GO" id="GO:0016020">
    <property type="term" value="C:membrane"/>
    <property type="evidence" value="ECO:0007669"/>
    <property type="project" value="UniProtKB-SubCell"/>
</dbReference>
<feature type="compositionally biased region" description="Basic and acidic residues" evidence="7">
    <location>
        <begin position="296"/>
        <end position="307"/>
    </location>
</feature>
<feature type="transmembrane region" description="Helical" evidence="8">
    <location>
        <begin position="140"/>
        <end position="166"/>
    </location>
</feature>
<comment type="caution">
    <text evidence="9">The sequence shown here is derived from an EMBL/GenBank/DDBJ whole genome shotgun (WGS) entry which is preliminary data.</text>
</comment>
<keyword evidence="4 8" id="KW-0812">Transmembrane</keyword>
<proteinExistence type="predicted"/>
<comment type="subcellular location">
    <subcellularLocation>
        <location evidence="1">Membrane</location>
        <topology evidence="1">Multi-pass membrane protein</topology>
    </subcellularLocation>
</comment>
<feature type="transmembrane region" description="Helical" evidence="8">
    <location>
        <begin position="202"/>
        <end position="224"/>
    </location>
</feature>
<dbReference type="EMBL" id="CAHIKZ030005611">
    <property type="protein sequence ID" value="CAE1331684.1"/>
    <property type="molecule type" value="Genomic_DNA"/>
</dbReference>
<keyword evidence="3 9" id="KW-0328">Glycosyltransferase</keyword>
<evidence type="ECO:0000256" key="1">
    <source>
        <dbReference type="ARBA" id="ARBA00004141"/>
    </source>
</evidence>
<protein>
    <recommendedName>
        <fullName evidence="2">chitin synthase</fullName>
        <ecNumber evidence="2">2.4.1.16</ecNumber>
    </recommendedName>
</protein>
<evidence type="ECO:0000256" key="3">
    <source>
        <dbReference type="ARBA" id="ARBA00022676"/>
    </source>
</evidence>
<keyword evidence="9" id="KW-0808">Transferase</keyword>
<feature type="compositionally biased region" description="Basic and acidic residues" evidence="7">
    <location>
        <begin position="419"/>
        <end position="439"/>
    </location>
</feature>
<organism evidence="9 10">
    <name type="scientific">Acanthosepion pharaonis</name>
    <name type="common">Pharaoh cuttlefish</name>
    <name type="synonym">Sepia pharaonis</name>
    <dbReference type="NCBI Taxonomy" id="158019"/>
    <lineage>
        <taxon>Eukaryota</taxon>
        <taxon>Metazoa</taxon>
        <taxon>Spiralia</taxon>
        <taxon>Lophotrochozoa</taxon>
        <taxon>Mollusca</taxon>
        <taxon>Cephalopoda</taxon>
        <taxon>Coleoidea</taxon>
        <taxon>Decapodiformes</taxon>
        <taxon>Sepiida</taxon>
        <taxon>Sepiina</taxon>
        <taxon>Sepiidae</taxon>
        <taxon>Acanthosepion</taxon>
    </lineage>
</organism>
<name>A0A812EWR1_ACAPH</name>
<keyword evidence="6 8" id="KW-0472">Membrane</keyword>
<reference evidence="9" key="1">
    <citation type="submission" date="2021-01" db="EMBL/GenBank/DDBJ databases">
        <authorList>
            <person name="Li R."/>
            <person name="Bekaert M."/>
        </authorList>
    </citation>
    <scope>NUCLEOTIDE SEQUENCE</scope>
    <source>
        <strain evidence="9">Farmed</strain>
    </source>
</reference>
<feature type="compositionally biased region" description="Polar residues" evidence="7">
    <location>
        <begin position="308"/>
        <end position="318"/>
    </location>
</feature>
<dbReference type="PANTHER" id="PTHR22914">
    <property type="entry name" value="CHITIN SYNTHASE"/>
    <property type="match status" value="1"/>
</dbReference>
<dbReference type="PANTHER" id="PTHR22914:SF42">
    <property type="entry name" value="CHITIN SYNTHASE"/>
    <property type="match status" value="1"/>
</dbReference>
<gene>
    <name evidence="9" type="ORF">SPHA_80847</name>
</gene>
<dbReference type="InterPro" id="IPR004835">
    <property type="entry name" value="Chitin_synth"/>
</dbReference>
<dbReference type="GO" id="GO:0006031">
    <property type="term" value="P:chitin biosynthetic process"/>
    <property type="evidence" value="ECO:0007669"/>
    <property type="project" value="TreeGrafter"/>
</dbReference>
<dbReference type="Pfam" id="PF03142">
    <property type="entry name" value="Chitin_synth_2"/>
    <property type="match status" value="1"/>
</dbReference>
<evidence type="ECO:0000313" key="10">
    <source>
        <dbReference type="Proteomes" id="UP000597762"/>
    </source>
</evidence>
<feature type="transmembrane region" description="Helical" evidence="8">
    <location>
        <begin position="178"/>
        <end position="196"/>
    </location>
</feature>
<feature type="transmembrane region" description="Helical" evidence="8">
    <location>
        <begin position="236"/>
        <end position="253"/>
    </location>
</feature>
<keyword evidence="5 8" id="KW-1133">Transmembrane helix</keyword>
<dbReference type="EC" id="2.4.1.16" evidence="2"/>
<dbReference type="OrthoDB" id="370884at2759"/>
<evidence type="ECO:0000256" key="2">
    <source>
        <dbReference type="ARBA" id="ARBA00012543"/>
    </source>
</evidence>
<keyword evidence="10" id="KW-1185">Reference proteome</keyword>
<accession>A0A812EWR1</accession>
<dbReference type="GO" id="GO:0071944">
    <property type="term" value="C:cell periphery"/>
    <property type="evidence" value="ECO:0007669"/>
    <property type="project" value="TreeGrafter"/>
</dbReference>
<evidence type="ECO:0000313" key="9">
    <source>
        <dbReference type="EMBL" id="CAE1331684.1"/>
    </source>
</evidence>
<dbReference type="SUPFAM" id="SSF53448">
    <property type="entry name" value="Nucleotide-diphospho-sugar transferases"/>
    <property type="match status" value="1"/>
</dbReference>
<evidence type="ECO:0000256" key="5">
    <source>
        <dbReference type="ARBA" id="ARBA00022989"/>
    </source>
</evidence>
<dbReference type="GO" id="GO:0004100">
    <property type="term" value="F:chitin synthase activity"/>
    <property type="evidence" value="ECO:0007669"/>
    <property type="project" value="UniProtKB-EC"/>
</dbReference>
<dbReference type="InterPro" id="IPR029044">
    <property type="entry name" value="Nucleotide-diphossugar_trans"/>
</dbReference>
<evidence type="ECO:0000256" key="7">
    <source>
        <dbReference type="SAM" id="MobiDB-lite"/>
    </source>
</evidence>
<evidence type="ECO:0000256" key="6">
    <source>
        <dbReference type="ARBA" id="ARBA00023136"/>
    </source>
</evidence>
<feature type="transmembrane region" description="Helical" evidence="8">
    <location>
        <begin position="265"/>
        <end position="287"/>
    </location>
</feature>
<feature type="compositionally biased region" description="Polar residues" evidence="7">
    <location>
        <begin position="407"/>
        <end position="418"/>
    </location>
</feature>
<dbReference type="Proteomes" id="UP000597762">
    <property type="component" value="Unassembled WGS sequence"/>
</dbReference>
<feature type="region of interest" description="Disordered" evidence="7">
    <location>
        <begin position="398"/>
        <end position="457"/>
    </location>
</feature>
<dbReference type="AlphaFoldDB" id="A0A812EWR1"/>
<feature type="compositionally biased region" description="Polar residues" evidence="7">
    <location>
        <begin position="447"/>
        <end position="457"/>
    </location>
</feature>
<evidence type="ECO:0000256" key="8">
    <source>
        <dbReference type="SAM" id="Phobius"/>
    </source>
</evidence>
<feature type="region of interest" description="Disordered" evidence="7">
    <location>
        <begin position="296"/>
        <end position="318"/>
    </location>
</feature>